<keyword evidence="8" id="KW-0496">Mitochondrion</keyword>
<dbReference type="STRING" id="42157.A0A182ENQ1"/>
<keyword evidence="4" id="KW-0812">Transmembrane</keyword>
<keyword evidence="5" id="KW-1000">Mitochondrion outer membrane</keyword>
<evidence type="ECO:0000256" key="1">
    <source>
        <dbReference type="ARBA" id="ARBA00004572"/>
    </source>
</evidence>
<dbReference type="PRINTS" id="PR01989">
    <property type="entry name" value="EUOM20RECPTR"/>
</dbReference>
<reference evidence="12" key="1">
    <citation type="submission" date="2016-06" db="UniProtKB">
        <authorList>
            <consortium name="WormBaseParasite"/>
        </authorList>
    </citation>
    <scope>IDENTIFICATION</scope>
</reference>
<keyword evidence="9" id="KW-0472">Membrane</keyword>
<dbReference type="GO" id="GO:0030943">
    <property type="term" value="F:mitochondrion targeting sequence binding"/>
    <property type="evidence" value="ECO:0007669"/>
    <property type="project" value="TreeGrafter"/>
</dbReference>
<evidence type="ECO:0000256" key="8">
    <source>
        <dbReference type="ARBA" id="ARBA00023128"/>
    </source>
</evidence>
<reference evidence="10 11" key="2">
    <citation type="submission" date="2018-08" db="EMBL/GenBank/DDBJ databases">
        <authorList>
            <person name="Laetsch R D."/>
            <person name="Stevens L."/>
            <person name="Kumar S."/>
            <person name="Blaxter L. M."/>
        </authorList>
    </citation>
    <scope>NUCLEOTIDE SEQUENCE [LARGE SCALE GENOMIC DNA]</scope>
</reference>
<dbReference type="WBParaSite" id="nOo.2.0.1.t09754-RA">
    <property type="protein sequence ID" value="nOo.2.0.1.t09754-RA"/>
    <property type="gene ID" value="nOo.2.0.1.g09754"/>
</dbReference>
<dbReference type="GO" id="GO:0006605">
    <property type="term" value="P:protein targeting"/>
    <property type="evidence" value="ECO:0007669"/>
    <property type="project" value="InterPro"/>
</dbReference>
<dbReference type="InterPro" id="IPR023392">
    <property type="entry name" value="Tom20_dom_sf"/>
</dbReference>
<keyword evidence="3" id="KW-0813">Transport</keyword>
<dbReference type="Gene3D" id="1.20.960.10">
    <property type="entry name" value="Mitochondrial outer membrane translocase complex, subunit Tom20 domain"/>
    <property type="match status" value="1"/>
</dbReference>
<dbReference type="Proteomes" id="UP000271087">
    <property type="component" value="Unassembled WGS sequence"/>
</dbReference>
<dbReference type="InterPro" id="IPR022422">
    <property type="entry name" value="MAS20_rcpt_metazoan"/>
</dbReference>
<evidence type="ECO:0000256" key="9">
    <source>
        <dbReference type="ARBA" id="ARBA00023136"/>
    </source>
</evidence>
<accession>A0A182ENQ1</accession>
<evidence type="ECO:0000256" key="5">
    <source>
        <dbReference type="ARBA" id="ARBA00022787"/>
    </source>
</evidence>
<keyword evidence="7" id="KW-1133">Transmembrane helix</keyword>
<dbReference type="GO" id="GO:0005742">
    <property type="term" value="C:mitochondrial outer membrane translocase complex"/>
    <property type="evidence" value="ECO:0007669"/>
    <property type="project" value="InterPro"/>
</dbReference>
<sequence>MDKLELRHTVDGIEHLCNAITLCGQPSQLIQIFQQTLPSEHFALLVQKLPEAKARLMRMFGGQLGQVERSHAGAEDGDNSIIVGANTIEISDDLELE</sequence>
<protein>
    <submittedName>
        <fullName evidence="12">FliG_C domain-containing protein</fullName>
    </submittedName>
</protein>
<evidence type="ECO:0000256" key="4">
    <source>
        <dbReference type="ARBA" id="ARBA00022692"/>
    </source>
</evidence>
<dbReference type="SUPFAM" id="SSF47157">
    <property type="entry name" value="Mitochondrial import receptor subunit Tom20"/>
    <property type="match status" value="1"/>
</dbReference>
<organism evidence="12">
    <name type="scientific">Onchocerca ochengi</name>
    <name type="common">Filarial nematode worm</name>
    <dbReference type="NCBI Taxonomy" id="42157"/>
    <lineage>
        <taxon>Eukaryota</taxon>
        <taxon>Metazoa</taxon>
        <taxon>Ecdysozoa</taxon>
        <taxon>Nematoda</taxon>
        <taxon>Chromadorea</taxon>
        <taxon>Rhabditida</taxon>
        <taxon>Spirurina</taxon>
        <taxon>Spiruromorpha</taxon>
        <taxon>Filarioidea</taxon>
        <taxon>Onchocercidae</taxon>
        <taxon>Onchocerca</taxon>
    </lineage>
</organism>
<dbReference type="EMBL" id="UYRW01004996">
    <property type="protein sequence ID" value="VDM93395.1"/>
    <property type="molecule type" value="Genomic_DNA"/>
</dbReference>
<keyword evidence="11" id="KW-1185">Reference proteome</keyword>
<comment type="similarity">
    <text evidence="2">Belongs to the Tom20 family.</text>
</comment>
<dbReference type="OrthoDB" id="2154253at2759"/>
<dbReference type="GO" id="GO:0030150">
    <property type="term" value="P:protein import into mitochondrial matrix"/>
    <property type="evidence" value="ECO:0007669"/>
    <property type="project" value="TreeGrafter"/>
</dbReference>
<dbReference type="GO" id="GO:0016031">
    <property type="term" value="P:tRNA import into mitochondrion"/>
    <property type="evidence" value="ECO:0007669"/>
    <property type="project" value="TreeGrafter"/>
</dbReference>
<evidence type="ECO:0000313" key="12">
    <source>
        <dbReference type="WBParaSite" id="nOo.2.0.1.t09754-RA"/>
    </source>
</evidence>
<dbReference type="GO" id="GO:0008320">
    <property type="term" value="F:protein transmembrane transporter activity"/>
    <property type="evidence" value="ECO:0007669"/>
    <property type="project" value="TreeGrafter"/>
</dbReference>
<evidence type="ECO:0000313" key="11">
    <source>
        <dbReference type="Proteomes" id="UP000271087"/>
    </source>
</evidence>
<evidence type="ECO:0000313" key="10">
    <source>
        <dbReference type="EMBL" id="VDM93395.1"/>
    </source>
</evidence>
<evidence type="ECO:0000256" key="6">
    <source>
        <dbReference type="ARBA" id="ARBA00022927"/>
    </source>
</evidence>
<evidence type="ECO:0000256" key="7">
    <source>
        <dbReference type="ARBA" id="ARBA00022989"/>
    </source>
</evidence>
<comment type="subcellular location">
    <subcellularLocation>
        <location evidence="1">Mitochondrion outer membrane</location>
        <topology evidence="1">Single-pass membrane protein</topology>
    </subcellularLocation>
</comment>
<name>A0A182ENQ1_ONCOC</name>
<dbReference type="InterPro" id="IPR002056">
    <property type="entry name" value="MAS20"/>
</dbReference>
<dbReference type="PANTHER" id="PTHR12430:SF0">
    <property type="entry name" value="TRANSLOCASE OF OUTER MITOCHONDRIAL MEMBRANE 20"/>
    <property type="match status" value="1"/>
</dbReference>
<keyword evidence="6" id="KW-0653">Protein transport</keyword>
<evidence type="ECO:0000256" key="3">
    <source>
        <dbReference type="ARBA" id="ARBA00022448"/>
    </source>
</evidence>
<proteinExistence type="inferred from homology"/>
<dbReference type="Pfam" id="PF02064">
    <property type="entry name" value="MAS20"/>
    <property type="match status" value="1"/>
</dbReference>
<evidence type="ECO:0000256" key="2">
    <source>
        <dbReference type="ARBA" id="ARBA00005792"/>
    </source>
</evidence>
<dbReference type="GO" id="GO:0006886">
    <property type="term" value="P:intracellular protein transport"/>
    <property type="evidence" value="ECO:0007669"/>
    <property type="project" value="InterPro"/>
</dbReference>
<dbReference type="PANTHER" id="PTHR12430">
    <property type="entry name" value="MITOCHONDRIAL IMPORT RECEPTOR SUBUNIT TOM20"/>
    <property type="match status" value="1"/>
</dbReference>
<dbReference type="AlphaFoldDB" id="A0A182ENQ1"/>
<gene>
    <name evidence="10" type="ORF">NOO_LOCUS9754</name>
</gene>